<comment type="caution">
    <text evidence="1">The sequence shown here is derived from an EMBL/GenBank/DDBJ whole genome shotgun (WGS) entry which is preliminary data.</text>
</comment>
<protein>
    <submittedName>
        <fullName evidence="1">Rhamnan synthesis F family protein</fullName>
    </submittedName>
</protein>
<dbReference type="EMBL" id="JAWDIS010000001">
    <property type="protein sequence ID" value="MDU0366062.1"/>
    <property type="molecule type" value="Genomic_DNA"/>
</dbReference>
<proteinExistence type="predicted"/>
<sequence length="652" mass="72650">MVSTADAGRRADRAGAAASAVAPVDRAVVYGVRSQGRLEATSLHALRALKEVADTIVLVHPGRMTPESRSALDGLVDRIEETDGDDFTSESYAAAVDEVRRMRAGVTEIVLTGDSWFGPVADLAPLMGRMSGSSADVWDLLPPAAPREAFPGEGFPAVGDRPWFFVAVRRSFFDSDAWRRWWAEPIAPGERERRLVTDARRAGVRHARAFETERLHPDDPGLFAPEDLLELGVPFVDRAVFTSYPPFLDRFAVIGSEIAEMMGERRYPLGTLRSSLASCVPPKALNAVLGLLSVLPDEAVDPDGGASASIAVVVHVSDIDEIAEILRRLQFLPPGASVFVTTTEGVTAARLEQLLEAWSGTNEHTYELRVTPQSPGRDMADFFVGCRDVIQSDAYDLVIKLHMRRAPWKTMNRLRYFRRYQLDNLLSSPGYVRNVLSLFDREPELGIVFPPMIHIGYATMGRGWALLHPHAERLAKRLGIRVPLDTVSPLAPYGGMWIARPAAFRVMMQRRWTFADYDWKYQRRFGHLAHLQERLISAAAGQAGFSSRTVMNFAHTEIGHTALEYKVDQMFSTTRGWPVEQIGMLHRAGYTGYGGTVALVRMFMRINHPRVADAFRPFYHLALRGHRVFSAGRRVASRLRSERGEKEREASS</sequence>
<name>A0ABU3T3W7_9MICO</name>
<evidence type="ECO:0000313" key="1">
    <source>
        <dbReference type="EMBL" id="MDU0366062.1"/>
    </source>
</evidence>
<dbReference type="InterPro" id="IPR007739">
    <property type="entry name" value="RgpF"/>
</dbReference>
<dbReference type="Pfam" id="PF05045">
    <property type="entry name" value="RgpF"/>
    <property type="match status" value="1"/>
</dbReference>
<gene>
    <name evidence="1" type="ORF">RWH45_02475</name>
</gene>
<reference evidence="1 2" key="1">
    <citation type="submission" date="2023-09" db="EMBL/GenBank/DDBJ databases">
        <title>Microbacterium fusihabitans sp. nov., Microbacterium phycihabitans sp. nov., and Microbacterium cervinum sp. nov., isolated from dried seaweeds of beach.</title>
        <authorList>
            <person name="Lee S.D."/>
        </authorList>
    </citation>
    <scope>NUCLEOTIDE SEQUENCE [LARGE SCALE GENOMIC DNA]</scope>
    <source>
        <strain evidence="1 2">KSW4-17</strain>
    </source>
</reference>
<evidence type="ECO:0000313" key="2">
    <source>
        <dbReference type="Proteomes" id="UP001263371"/>
    </source>
</evidence>
<dbReference type="Proteomes" id="UP001263371">
    <property type="component" value="Unassembled WGS sequence"/>
</dbReference>
<organism evidence="1 2">
    <name type="scientific">Microbacterium galbum</name>
    <dbReference type="NCBI Taxonomy" id="3075994"/>
    <lineage>
        <taxon>Bacteria</taxon>
        <taxon>Bacillati</taxon>
        <taxon>Actinomycetota</taxon>
        <taxon>Actinomycetes</taxon>
        <taxon>Micrococcales</taxon>
        <taxon>Microbacteriaceae</taxon>
        <taxon>Microbacterium</taxon>
    </lineage>
</organism>
<accession>A0ABU3T3W7</accession>
<keyword evidence="2" id="KW-1185">Reference proteome</keyword>
<dbReference type="RefSeq" id="WP_315993339.1">
    <property type="nucleotide sequence ID" value="NZ_JAWDIS010000001.1"/>
</dbReference>